<protein>
    <recommendedName>
        <fullName evidence="2">Reverse transcriptase domain-containing protein</fullName>
    </recommendedName>
</protein>
<dbReference type="InterPro" id="IPR000477">
    <property type="entry name" value="RT_dom"/>
</dbReference>
<evidence type="ECO:0000313" key="3">
    <source>
        <dbReference type="EMBL" id="GKV34367.1"/>
    </source>
</evidence>
<dbReference type="Pfam" id="PF00078">
    <property type="entry name" value="RVT_1"/>
    <property type="match status" value="1"/>
</dbReference>
<proteinExistence type="predicted"/>
<organism evidence="3 4">
    <name type="scientific">Rubroshorea leprosula</name>
    <dbReference type="NCBI Taxonomy" id="152421"/>
    <lineage>
        <taxon>Eukaryota</taxon>
        <taxon>Viridiplantae</taxon>
        <taxon>Streptophyta</taxon>
        <taxon>Embryophyta</taxon>
        <taxon>Tracheophyta</taxon>
        <taxon>Spermatophyta</taxon>
        <taxon>Magnoliopsida</taxon>
        <taxon>eudicotyledons</taxon>
        <taxon>Gunneridae</taxon>
        <taxon>Pentapetalae</taxon>
        <taxon>rosids</taxon>
        <taxon>malvids</taxon>
        <taxon>Malvales</taxon>
        <taxon>Dipterocarpaceae</taxon>
        <taxon>Rubroshorea</taxon>
    </lineage>
</organism>
<accession>A0AAV5LB27</accession>
<dbReference type="SUPFAM" id="SSF56672">
    <property type="entry name" value="DNA/RNA polymerases"/>
    <property type="match status" value="1"/>
</dbReference>
<feature type="domain" description="Reverse transcriptase" evidence="2">
    <location>
        <begin position="1003"/>
        <end position="1281"/>
    </location>
</feature>
<feature type="compositionally biased region" description="Basic and acidic residues" evidence="1">
    <location>
        <begin position="442"/>
        <end position="453"/>
    </location>
</feature>
<reference evidence="3 4" key="1">
    <citation type="journal article" date="2021" name="Commun. Biol.">
        <title>The genome of Shorea leprosula (Dipterocarpaceae) highlights the ecological relevance of drought in aseasonal tropical rainforests.</title>
        <authorList>
            <person name="Ng K.K.S."/>
            <person name="Kobayashi M.J."/>
            <person name="Fawcett J.A."/>
            <person name="Hatakeyama M."/>
            <person name="Paape T."/>
            <person name="Ng C.H."/>
            <person name="Ang C.C."/>
            <person name="Tnah L.H."/>
            <person name="Lee C.T."/>
            <person name="Nishiyama T."/>
            <person name="Sese J."/>
            <person name="O'Brien M.J."/>
            <person name="Copetti D."/>
            <person name="Mohd Noor M.I."/>
            <person name="Ong R.C."/>
            <person name="Putra M."/>
            <person name="Sireger I.Z."/>
            <person name="Indrioko S."/>
            <person name="Kosugi Y."/>
            <person name="Izuno A."/>
            <person name="Isagi Y."/>
            <person name="Lee S.L."/>
            <person name="Shimizu K.K."/>
        </authorList>
    </citation>
    <scope>NUCLEOTIDE SEQUENCE [LARGE SCALE GENOMIC DNA]</scope>
    <source>
        <strain evidence="3">214</strain>
    </source>
</reference>
<dbReference type="Proteomes" id="UP001054252">
    <property type="component" value="Unassembled WGS sequence"/>
</dbReference>
<dbReference type="EMBL" id="BPVZ01000105">
    <property type="protein sequence ID" value="GKV34367.1"/>
    <property type="molecule type" value="Genomic_DNA"/>
</dbReference>
<dbReference type="InterPro" id="IPR043502">
    <property type="entry name" value="DNA/RNA_pol_sf"/>
</dbReference>
<name>A0AAV5LB27_9ROSI</name>
<dbReference type="PANTHER" id="PTHR31635">
    <property type="entry name" value="REVERSE TRANSCRIPTASE DOMAIN-CONTAINING PROTEIN-RELATED"/>
    <property type="match status" value="1"/>
</dbReference>
<dbReference type="Gene3D" id="3.60.10.10">
    <property type="entry name" value="Endonuclease/exonuclease/phosphatase"/>
    <property type="match status" value="1"/>
</dbReference>
<dbReference type="InterPro" id="IPR036691">
    <property type="entry name" value="Endo/exonu/phosph_ase_sf"/>
</dbReference>
<dbReference type="SUPFAM" id="SSF56219">
    <property type="entry name" value="DNase I-like"/>
    <property type="match status" value="1"/>
</dbReference>
<dbReference type="InterPro" id="IPR026960">
    <property type="entry name" value="RVT-Znf"/>
</dbReference>
<sequence length="1567" mass="182032">MQDLREEAVKGGMSPNRKSRNGGRFGFVGFLNVKDKKELEKQLDQIWVGEKKLWVNSSKYEDEQKADRGRSSQIMEPVLQMRSYAEVVRGRQYGNHEKELRIKNNESQFEEKGENKNRNKQEERKKDERKVWKSSTWRAISHVESALWGERWCYMVAKDKFVWIRCQGAPLNVWGTNFFETMACSWGKFMCLDDSTSKRRRFDIARFLISTQIQDNISVMHQIKINGSLYNLKFTEECSNNFFSLKQDFMPTFQSDSEDHESWLVDDGNEGFATEEATETEQEKEENDGLEVEDDDVANKSDESNGNFDPQAWEEVTKAAEAMLERAIQIQKEVERVNSVRDKGVARQIWKTDKAASFNLGLAQKTCEGTNPNSESVKGKPNSRKHVAEMEKSAENEVEVFRSNKQVAEAVDSADSGKERCRNRDHKAERKEKSAMVMESNRGCEHAEETKDSTEEELPQESHGKSKEGVQIWRNERPKRAVKMRKKKISLCSSVYSKSEVVGKMNGKRRTDNQQGEGRVDPEFVVSPNGEIASESIADSGIQNCNRAWRKKMSDQLAKEIWDLAKQLGATIENEEDIVQRIEEMESRDKETKTELGRQGAGDVKKETKMMVMDRGICRKLWGYNDFDWVFKPSEGMSEGLVCVWNSKVFRKKEDLMGSNYIGVSGLWREDLTLVNILNVYSPCQLTRKRALWEEIMNLVRSRKGKWCIGGDFNAARSVKERAGCKEVSREMSEFNYFIHDAGLVDLPIVGRKYTWYNSNGQSMSIIDRFFLLEEWLMKWSDVKQWGLRRTVSDHCPVMLKNERIDLGPKPFIFFDVWLEQPGCKEMISNVWRSTMIKGWKGFILKEKLKRTKQALKEWSGRSMAKVDCKISEAEREIAAIDKRGEEVQLLAEDNKKRRNNFLDLWRNLKIKERMWQQKSRKMWLKEGDANTRFFHRSVKGRWRRNEMNYNELQVAPFTEEEIRNTVWDCDSTKSPGPDGFNFRFIKDMWEDIKTDVVGFIQEFHEQGRLVKGSNPSFIVLIPKVENPQRIEEFRPISLIGIMYKIIAKLLANRLQKVLDRIIGEQQMVFICGRQLVDGAVIASEVIEEARRKKRKSFMFKIDFEKAYDKVCWEFLDYMMLRMGFNDAWRKWIQECLQSSMISILINGSPTKQFLVSKSLRQGDPLSPFLFLILAEGLNGLVSSAIEKELYKGVLIGDGEVMVTHLQFADDTIFFGEALEDNIGVIKCIMRTFELASGLKINYGKSQIVGVEAEEGWIEKMAYKLCCKVGEFPMKYLGILIGGNHRKLAMWQPLVDSFKRKLASWKGRHLSLAGRVTLINSVLSSLPVFLMSVYLISKVVGAISDKWRRLMEERYCSKIWGGGGHWLDWVRDGRRVGSIWWRDVRALNMGHGMNVGWLSEGFRIKVGEGKMVSKEKECYQMGNTQSDTWKWNLSWRRSLFQWEEEEANELCKMIEEVKIYPGCPDEWEWRHSKDGLYSTSIAIPTKLNLLKRGVIKDMGDGKCTLCEVEDEDINHLFLNCNVARWLWMACAKWWGITIKLDKDCRKTFENFEIWTKHLSIREGWDCI</sequence>
<keyword evidence="4" id="KW-1185">Reference proteome</keyword>
<evidence type="ECO:0000313" key="4">
    <source>
        <dbReference type="Proteomes" id="UP001054252"/>
    </source>
</evidence>
<feature type="region of interest" description="Disordered" evidence="1">
    <location>
        <begin position="273"/>
        <end position="311"/>
    </location>
</feature>
<dbReference type="Pfam" id="PF13966">
    <property type="entry name" value="zf-RVT"/>
    <property type="match status" value="1"/>
</dbReference>
<feature type="compositionally biased region" description="Basic and acidic residues" evidence="1">
    <location>
        <begin position="460"/>
        <end position="476"/>
    </location>
</feature>
<feature type="region of interest" description="Disordered" evidence="1">
    <location>
        <begin position="1"/>
        <end position="25"/>
    </location>
</feature>
<dbReference type="CDD" id="cd01650">
    <property type="entry name" value="RT_nLTR_like"/>
    <property type="match status" value="1"/>
</dbReference>
<dbReference type="PANTHER" id="PTHR31635:SF196">
    <property type="entry name" value="REVERSE TRANSCRIPTASE DOMAIN-CONTAINING PROTEIN-RELATED"/>
    <property type="match status" value="1"/>
</dbReference>
<feature type="region of interest" description="Disordered" evidence="1">
    <location>
        <begin position="409"/>
        <end position="476"/>
    </location>
</feature>
<evidence type="ECO:0000256" key="1">
    <source>
        <dbReference type="SAM" id="MobiDB-lite"/>
    </source>
</evidence>
<evidence type="ECO:0000259" key="2">
    <source>
        <dbReference type="PROSITE" id="PS50878"/>
    </source>
</evidence>
<feature type="region of interest" description="Disordered" evidence="1">
    <location>
        <begin position="102"/>
        <end position="127"/>
    </location>
</feature>
<comment type="caution">
    <text evidence="3">The sequence shown here is derived from an EMBL/GenBank/DDBJ whole genome shotgun (WGS) entry which is preliminary data.</text>
</comment>
<feature type="compositionally biased region" description="Basic and acidic residues" evidence="1">
    <location>
        <begin position="415"/>
        <end position="434"/>
    </location>
</feature>
<feature type="compositionally biased region" description="Acidic residues" evidence="1">
    <location>
        <begin position="276"/>
        <end position="296"/>
    </location>
</feature>
<dbReference type="PROSITE" id="PS50878">
    <property type="entry name" value="RT_POL"/>
    <property type="match status" value="1"/>
</dbReference>
<gene>
    <name evidence="3" type="ORF">SLEP1_g42744</name>
</gene>